<sequence length="138" mass="14909">MKQKLIRAVAAGAAAVGIAAGSVVTAAPAQAAPVGPVDLDLVGGVYCSFGKPGDPWVDSWYMVRWMEVTAYGRDWPNVTLQEFGGQQQFSPLLKAGQKLRIETKWFGCFPSSISGYTISSDVDPLQNNIGFWANVERR</sequence>
<feature type="chain" id="PRO_5045851360" evidence="1">
    <location>
        <begin position="32"/>
        <end position="138"/>
    </location>
</feature>
<keyword evidence="3" id="KW-1185">Reference proteome</keyword>
<evidence type="ECO:0000313" key="3">
    <source>
        <dbReference type="Proteomes" id="UP001597286"/>
    </source>
</evidence>
<protein>
    <submittedName>
        <fullName evidence="2">Uncharacterized protein</fullName>
    </submittedName>
</protein>
<gene>
    <name evidence="2" type="ORF">ACFSJG_20420</name>
</gene>
<feature type="signal peptide" evidence="1">
    <location>
        <begin position="1"/>
        <end position="31"/>
    </location>
</feature>
<name>A0ABW4P992_9NOCA</name>
<comment type="caution">
    <text evidence="2">The sequence shown here is derived from an EMBL/GenBank/DDBJ whole genome shotgun (WGS) entry which is preliminary data.</text>
</comment>
<keyword evidence="1" id="KW-0732">Signal</keyword>
<proteinExistence type="predicted"/>
<evidence type="ECO:0000313" key="2">
    <source>
        <dbReference type="EMBL" id="MFD1814588.1"/>
    </source>
</evidence>
<dbReference type="RefSeq" id="WP_378487064.1">
    <property type="nucleotide sequence ID" value="NZ_JBHUFB010000019.1"/>
</dbReference>
<reference evidence="3" key="1">
    <citation type="journal article" date="2019" name="Int. J. Syst. Evol. Microbiol.">
        <title>The Global Catalogue of Microorganisms (GCM) 10K type strain sequencing project: providing services to taxonomists for standard genome sequencing and annotation.</title>
        <authorList>
            <consortium name="The Broad Institute Genomics Platform"/>
            <consortium name="The Broad Institute Genome Sequencing Center for Infectious Disease"/>
            <person name="Wu L."/>
            <person name="Ma J."/>
        </authorList>
    </citation>
    <scope>NUCLEOTIDE SEQUENCE [LARGE SCALE GENOMIC DNA]</scope>
    <source>
        <strain evidence="3">DT72</strain>
    </source>
</reference>
<dbReference type="Proteomes" id="UP001597286">
    <property type="component" value="Unassembled WGS sequence"/>
</dbReference>
<evidence type="ECO:0000256" key="1">
    <source>
        <dbReference type="SAM" id="SignalP"/>
    </source>
</evidence>
<accession>A0ABW4P992</accession>
<dbReference type="EMBL" id="JBHUFB010000019">
    <property type="protein sequence ID" value="MFD1814588.1"/>
    <property type="molecule type" value="Genomic_DNA"/>
</dbReference>
<organism evidence="2 3">
    <name type="scientific">Rhodococcus gannanensis</name>
    <dbReference type="NCBI Taxonomy" id="1960308"/>
    <lineage>
        <taxon>Bacteria</taxon>
        <taxon>Bacillati</taxon>
        <taxon>Actinomycetota</taxon>
        <taxon>Actinomycetes</taxon>
        <taxon>Mycobacteriales</taxon>
        <taxon>Nocardiaceae</taxon>
        <taxon>Rhodococcus</taxon>
    </lineage>
</organism>